<dbReference type="PANTHER" id="PTHR33602">
    <property type="entry name" value="REGULATORY PROTEIN RECX FAMILY PROTEIN"/>
    <property type="match status" value="1"/>
</dbReference>
<dbReference type="InterPro" id="IPR003783">
    <property type="entry name" value="Regulatory_RecX"/>
</dbReference>
<evidence type="ECO:0000256" key="1">
    <source>
        <dbReference type="ARBA" id="ARBA00004496"/>
    </source>
</evidence>
<proteinExistence type="inferred from homology"/>
<dbReference type="Pfam" id="PF21981">
    <property type="entry name" value="RecX_HTH3"/>
    <property type="match status" value="1"/>
</dbReference>
<dbReference type="EMBL" id="CAEZSN010000112">
    <property type="protein sequence ID" value="CAB4548000.1"/>
    <property type="molecule type" value="Genomic_DNA"/>
</dbReference>
<dbReference type="InterPro" id="IPR053924">
    <property type="entry name" value="RecX_HTH_2nd"/>
</dbReference>
<dbReference type="PANTHER" id="PTHR33602:SF1">
    <property type="entry name" value="REGULATORY PROTEIN RECX FAMILY PROTEIN"/>
    <property type="match status" value="1"/>
</dbReference>
<protein>
    <recommendedName>
        <fullName evidence="3">Regulatory protein RecX</fullName>
    </recommendedName>
</protein>
<evidence type="ECO:0000256" key="4">
    <source>
        <dbReference type="ARBA" id="ARBA00022490"/>
    </source>
</evidence>
<evidence type="ECO:0000256" key="3">
    <source>
        <dbReference type="ARBA" id="ARBA00018111"/>
    </source>
</evidence>
<dbReference type="InterPro" id="IPR053925">
    <property type="entry name" value="RecX_HTH_3rd"/>
</dbReference>
<sequence length="183" mass="20529">MAFARRGRSRIETNDSEPAPLLSPEKQESRARNVLLYQLSKSAKSKDQCRKILANRGIDSEIAEKVLDRFEEAQIIDDAVFARAFTNSRIRGKGLAKTAIARELREKGVDQELIETALQELDNEGELARATELAVNRVRRMGHLEKLVIQRRLSGFLARKGYAGSIVQSAIRVALEEAVKLEV</sequence>
<feature type="region of interest" description="Disordered" evidence="5">
    <location>
        <begin position="1"/>
        <end position="27"/>
    </location>
</feature>
<comment type="subcellular location">
    <subcellularLocation>
        <location evidence="1">Cytoplasm</location>
    </subcellularLocation>
</comment>
<feature type="domain" description="RecX second three-helical" evidence="6">
    <location>
        <begin position="77"/>
        <end position="118"/>
    </location>
</feature>
<dbReference type="Gene3D" id="1.10.10.10">
    <property type="entry name" value="Winged helix-like DNA-binding domain superfamily/Winged helix DNA-binding domain"/>
    <property type="match status" value="2"/>
</dbReference>
<evidence type="ECO:0000256" key="5">
    <source>
        <dbReference type="SAM" id="MobiDB-lite"/>
    </source>
</evidence>
<dbReference type="GO" id="GO:0006282">
    <property type="term" value="P:regulation of DNA repair"/>
    <property type="evidence" value="ECO:0007669"/>
    <property type="project" value="InterPro"/>
</dbReference>
<evidence type="ECO:0000259" key="7">
    <source>
        <dbReference type="Pfam" id="PF21981"/>
    </source>
</evidence>
<evidence type="ECO:0000313" key="9">
    <source>
        <dbReference type="EMBL" id="CAB4548000.1"/>
    </source>
</evidence>
<dbReference type="GO" id="GO:0005737">
    <property type="term" value="C:cytoplasm"/>
    <property type="evidence" value="ECO:0007669"/>
    <property type="project" value="UniProtKB-SubCell"/>
</dbReference>
<evidence type="ECO:0000259" key="6">
    <source>
        <dbReference type="Pfam" id="PF02631"/>
    </source>
</evidence>
<keyword evidence="4" id="KW-0963">Cytoplasm</keyword>
<evidence type="ECO:0000256" key="2">
    <source>
        <dbReference type="ARBA" id="ARBA00009695"/>
    </source>
</evidence>
<evidence type="ECO:0000259" key="8">
    <source>
        <dbReference type="Pfam" id="PF21982"/>
    </source>
</evidence>
<dbReference type="Pfam" id="PF02631">
    <property type="entry name" value="RecX_HTH2"/>
    <property type="match status" value="1"/>
</dbReference>
<feature type="domain" description="RecX third three-helical" evidence="7">
    <location>
        <begin position="125"/>
        <end position="171"/>
    </location>
</feature>
<accession>A0A6J6C9F1</accession>
<comment type="similarity">
    <text evidence="2">Belongs to the RecX family.</text>
</comment>
<dbReference type="InterPro" id="IPR036388">
    <property type="entry name" value="WH-like_DNA-bd_sf"/>
</dbReference>
<name>A0A6J6C9F1_9ZZZZ</name>
<dbReference type="AlphaFoldDB" id="A0A6J6C9F1"/>
<reference evidence="9" key="1">
    <citation type="submission" date="2020-05" db="EMBL/GenBank/DDBJ databases">
        <authorList>
            <person name="Chiriac C."/>
            <person name="Salcher M."/>
            <person name="Ghai R."/>
            <person name="Kavagutti S V."/>
        </authorList>
    </citation>
    <scope>NUCLEOTIDE SEQUENCE</scope>
</reference>
<gene>
    <name evidence="9" type="ORF">UFOPK1433_00926</name>
</gene>
<dbReference type="HAMAP" id="MF_01114">
    <property type="entry name" value="RecX"/>
    <property type="match status" value="1"/>
</dbReference>
<organism evidence="9">
    <name type="scientific">freshwater metagenome</name>
    <dbReference type="NCBI Taxonomy" id="449393"/>
    <lineage>
        <taxon>unclassified sequences</taxon>
        <taxon>metagenomes</taxon>
        <taxon>ecological metagenomes</taxon>
    </lineage>
</organism>
<dbReference type="InterPro" id="IPR053926">
    <property type="entry name" value="RecX_HTH_1st"/>
</dbReference>
<feature type="domain" description="RecX first three-helical" evidence="8">
    <location>
        <begin position="31"/>
        <end position="69"/>
    </location>
</feature>
<dbReference type="Pfam" id="PF21982">
    <property type="entry name" value="RecX_HTH1"/>
    <property type="match status" value="1"/>
</dbReference>